<gene>
    <name evidence="1" type="ORF">AVDCRST_MAG10-3048</name>
</gene>
<evidence type="ECO:0008006" key="2">
    <source>
        <dbReference type="Google" id="ProtNLM"/>
    </source>
</evidence>
<dbReference type="InterPro" id="IPR027417">
    <property type="entry name" value="P-loop_NTPase"/>
</dbReference>
<dbReference type="AlphaFoldDB" id="A0A6J4J2T9"/>
<proteinExistence type="predicted"/>
<accession>A0A6J4J2T9</accession>
<organism evidence="1">
    <name type="scientific">uncultured Acidimicrobiales bacterium</name>
    <dbReference type="NCBI Taxonomy" id="310071"/>
    <lineage>
        <taxon>Bacteria</taxon>
        <taxon>Bacillati</taxon>
        <taxon>Actinomycetota</taxon>
        <taxon>Acidimicrobiia</taxon>
        <taxon>Acidimicrobiales</taxon>
        <taxon>environmental samples</taxon>
    </lineage>
</organism>
<reference evidence="1" key="1">
    <citation type="submission" date="2020-02" db="EMBL/GenBank/DDBJ databases">
        <authorList>
            <person name="Meier V. D."/>
        </authorList>
    </citation>
    <scope>NUCLEOTIDE SEQUENCE</scope>
    <source>
        <strain evidence="1">AVDCRST_MAG10</strain>
    </source>
</reference>
<dbReference type="SUPFAM" id="SSF52540">
    <property type="entry name" value="P-loop containing nucleoside triphosphate hydrolases"/>
    <property type="match status" value="1"/>
</dbReference>
<sequence>MRDFIERIENELPGTFVVADMEAGLEHLSWAGGTLRYVDLLLVVVQPTAKVMMTADRTHKLALELGIPRIAFIGNRATGPADVERMEAFAAERGCELLIVVPEDGAVPAADRASKCVLDTAPDSEAVRAIGRLAERLEGQFAPAG</sequence>
<protein>
    <recommendedName>
        <fullName evidence="2">CobQ/CobB/MinD/ParA nucleotide binding domain-containing protein</fullName>
    </recommendedName>
</protein>
<dbReference type="EMBL" id="CADCTB010000190">
    <property type="protein sequence ID" value="CAA9267523.1"/>
    <property type="molecule type" value="Genomic_DNA"/>
</dbReference>
<dbReference type="Gene3D" id="3.40.50.300">
    <property type="entry name" value="P-loop containing nucleotide triphosphate hydrolases"/>
    <property type="match status" value="1"/>
</dbReference>
<name>A0A6J4J2T9_9ACTN</name>
<evidence type="ECO:0000313" key="1">
    <source>
        <dbReference type="EMBL" id="CAA9267523.1"/>
    </source>
</evidence>